<proteinExistence type="predicted"/>
<protein>
    <submittedName>
        <fullName evidence="2">Uncharacterized protein</fullName>
    </submittedName>
</protein>
<dbReference type="EMBL" id="LKAM01000001">
    <property type="protein sequence ID" value="KUM51136.1"/>
    <property type="molecule type" value="Genomic_DNA"/>
</dbReference>
<keyword evidence="2" id="KW-0496">Mitochondrion</keyword>
<accession>A0A101M4V9</accession>
<dbReference type="AlphaFoldDB" id="A0A101M4V9"/>
<reference evidence="2" key="1">
    <citation type="journal article" date="2015" name="Genome Biol. Evol.">
        <title>Organellar Genomes of White Spruce (Picea glauca): Assembly and Annotation.</title>
        <authorList>
            <person name="Jackman S.D."/>
            <person name="Warren R.L."/>
            <person name="Gibb E.A."/>
            <person name="Vandervalk B.P."/>
            <person name="Mohamadi H."/>
            <person name="Chu J."/>
            <person name="Raymond A."/>
            <person name="Pleasance S."/>
            <person name="Coope R."/>
            <person name="Wildung M.R."/>
            <person name="Ritland C.E."/>
            <person name="Bousquet J."/>
            <person name="Jones S.J."/>
            <person name="Bohlmann J."/>
            <person name="Birol I."/>
        </authorList>
    </citation>
    <scope>NUCLEOTIDE SEQUENCE [LARGE SCALE GENOMIC DNA]</scope>
    <source>
        <tissue evidence="2">Flushing bud</tissue>
    </source>
</reference>
<sequence>MDRWCLAAMGVCCALLSANGLDVFLIDVLLPTVLGVLLHDDCVPRMCLDVFRSLCALQLCLLMDDVFLINQFVLLSILCFLLGRDGLNNS</sequence>
<organism evidence="2">
    <name type="scientific">Picea glauca</name>
    <name type="common">White spruce</name>
    <name type="synonym">Pinus glauca</name>
    <dbReference type="NCBI Taxonomy" id="3330"/>
    <lineage>
        <taxon>Eukaryota</taxon>
        <taxon>Viridiplantae</taxon>
        <taxon>Streptophyta</taxon>
        <taxon>Embryophyta</taxon>
        <taxon>Tracheophyta</taxon>
        <taxon>Spermatophyta</taxon>
        <taxon>Pinopsida</taxon>
        <taxon>Pinidae</taxon>
        <taxon>Conifers I</taxon>
        <taxon>Pinales</taxon>
        <taxon>Pinaceae</taxon>
        <taxon>Picea</taxon>
    </lineage>
</organism>
<name>A0A101M4V9_PICGL</name>
<keyword evidence="1" id="KW-0472">Membrane</keyword>
<geneLocation type="mitochondrion" evidence="2"/>
<comment type="caution">
    <text evidence="2">The sequence shown here is derived from an EMBL/GenBank/DDBJ whole genome shotgun (WGS) entry which is preliminary data.</text>
</comment>
<evidence type="ECO:0000313" key="2">
    <source>
        <dbReference type="EMBL" id="KUM51136.1"/>
    </source>
</evidence>
<gene>
    <name evidence="2" type="ORF">ABT39_MTgene982</name>
</gene>
<evidence type="ECO:0000256" key="1">
    <source>
        <dbReference type="SAM" id="Phobius"/>
    </source>
</evidence>
<keyword evidence="1" id="KW-0812">Transmembrane</keyword>
<keyword evidence="1" id="KW-1133">Transmembrane helix</keyword>
<feature type="transmembrane region" description="Helical" evidence="1">
    <location>
        <begin position="66"/>
        <end position="83"/>
    </location>
</feature>